<accession>A0A6H5HIF9</accession>
<proteinExistence type="predicted"/>
<name>A0A6H5HIF9_9HEMI</name>
<keyword evidence="2" id="KW-1185">Reference proteome</keyword>
<sequence>MVFELCSGILYCDEQVYSKHEKMYQNALFFRRGIPSQITPFRTLSRCSGTVKDKTENLCPPFLMLNSVKQRFQDQERSNRIRIKMRLRIRDPSQSRYETENFEFPCTAPHAKLSTLSEERSNWPSMLPTLLVHSDEDWRQKSVTYAAVFNERPLTARSIRRIVLRYYHVLDDQHVLAIRPLATGVARDDHPEHNKPRRVVLDPSRVNKVPIGIVLKSKIGTELQKKHFLMCILYMKLGNFLIIRWRLFSESAPTCSPVLRTPLRQKDLLSWLRNQLKLQNFNFHTAMGLRMLRFRTAINLALVSFGSAWNTPLKPVKRLVGYHCFESKLLMCSSLVIINCVAGEHEAPVTLWRT</sequence>
<dbReference type="EMBL" id="CADCXU010027015">
    <property type="protein sequence ID" value="CAB0013767.1"/>
    <property type="molecule type" value="Genomic_DNA"/>
</dbReference>
<dbReference type="Proteomes" id="UP000479000">
    <property type="component" value="Unassembled WGS sequence"/>
</dbReference>
<dbReference type="AlphaFoldDB" id="A0A6H5HIF9"/>
<evidence type="ECO:0000313" key="1">
    <source>
        <dbReference type="EMBL" id="CAB0013767.1"/>
    </source>
</evidence>
<reference evidence="1 2" key="1">
    <citation type="submission" date="2020-02" db="EMBL/GenBank/DDBJ databases">
        <authorList>
            <person name="Ferguson B K."/>
        </authorList>
    </citation>
    <scope>NUCLEOTIDE SEQUENCE [LARGE SCALE GENOMIC DNA]</scope>
</reference>
<protein>
    <submittedName>
        <fullName evidence="1">Uncharacterized protein</fullName>
    </submittedName>
</protein>
<gene>
    <name evidence="1" type="ORF">NTEN_LOCUS18336</name>
</gene>
<evidence type="ECO:0000313" key="2">
    <source>
        <dbReference type="Proteomes" id="UP000479000"/>
    </source>
</evidence>
<organism evidence="1 2">
    <name type="scientific">Nesidiocoris tenuis</name>
    <dbReference type="NCBI Taxonomy" id="355587"/>
    <lineage>
        <taxon>Eukaryota</taxon>
        <taxon>Metazoa</taxon>
        <taxon>Ecdysozoa</taxon>
        <taxon>Arthropoda</taxon>
        <taxon>Hexapoda</taxon>
        <taxon>Insecta</taxon>
        <taxon>Pterygota</taxon>
        <taxon>Neoptera</taxon>
        <taxon>Paraneoptera</taxon>
        <taxon>Hemiptera</taxon>
        <taxon>Heteroptera</taxon>
        <taxon>Panheteroptera</taxon>
        <taxon>Cimicomorpha</taxon>
        <taxon>Miridae</taxon>
        <taxon>Dicyphina</taxon>
        <taxon>Nesidiocoris</taxon>
    </lineage>
</organism>